<accession>A0ABY9DAL0</accession>
<dbReference type="PROSITE" id="PS50056">
    <property type="entry name" value="TYR_PHOSPHATASE_2"/>
    <property type="match status" value="1"/>
</dbReference>
<keyword evidence="7" id="KW-1185">Reference proteome</keyword>
<dbReference type="InterPro" id="IPR029023">
    <property type="entry name" value="Tensin_phosphatase"/>
</dbReference>
<feature type="domain" description="Tyrosine specific protein phosphatases" evidence="3">
    <location>
        <begin position="130"/>
        <end position="185"/>
    </location>
</feature>
<dbReference type="InterPro" id="IPR014020">
    <property type="entry name" value="Tensin_C2-dom"/>
</dbReference>
<dbReference type="InterPro" id="IPR029021">
    <property type="entry name" value="Prot-tyrosine_phosphatase-like"/>
</dbReference>
<dbReference type="PANTHER" id="PTHR12305">
    <property type="entry name" value="PHOSPHATASE WITH HOMOLOGY TO TENSIN"/>
    <property type="match status" value="1"/>
</dbReference>
<sequence>MGLTFSEQGPGRFASNSLLQYQLINYLTRTLYIRNLVSKQRRRMLVGGYDLDMSFITGRLLAMSFPAERMQAIFRNPLWQVKDVLDMRHNGHYKVYNLRVEESYDPLHFHGRVETFPFDDHHIPPLQTIKLFCKNVHSWLSSHPKNIAVVHCMAGKGRTGLTVCAYLVYTGMSAEEALKLHADKRTTNNEGVTGQLYRPSLEVARSCCRQIKKGYQRTNSPRYYLSFGNNDQQGTKSEQGERCVVVQMDTESPVLYQKACLDYNFDKPLKVTGDVHIIFYQKSMGGRLFYTCFNTAFIRNSLLQFTVSNLDKMGHKGKSICGPAFGLELLFGPANAEHSFQPTLDDDDLL</sequence>
<feature type="domain" description="Phosphatase tensin-type" evidence="4">
    <location>
        <begin position="42"/>
        <end position="193"/>
    </location>
</feature>
<evidence type="ECO:0000259" key="4">
    <source>
        <dbReference type="PROSITE" id="PS51181"/>
    </source>
</evidence>
<name>A0ABY9DAL0_VITVI</name>
<evidence type="ECO:0000259" key="3">
    <source>
        <dbReference type="PROSITE" id="PS50056"/>
    </source>
</evidence>
<evidence type="ECO:0000256" key="2">
    <source>
        <dbReference type="ARBA" id="ARBA00022912"/>
    </source>
</evidence>
<evidence type="ECO:0008006" key="8">
    <source>
        <dbReference type="Google" id="ProtNLM"/>
    </source>
</evidence>
<evidence type="ECO:0000313" key="7">
    <source>
        <dbReference type="Proteomes" id="UP001227230"/>
    </source>
</evidence>
<reference evidence="6 7" key="1">
    <citation type="journal article" date="2023" name="Hortic Res">
        <title>The complete reference genome for grapevine (Vitis vinifera L.) genetics and breeding.</title>
        <authorList>
            <person name="Shi X."/>
            <person name="Cao S."/>
            <person name="Wang X."/>
            <person name="Huang S."/>
            <person name="Wang Y."/>
            <person name="Liu Z."/>
            <person name="Liu W."/>
            <person name="Leng X."/>
            <person name="Peng Y."/>
            <person name="Wang N."/>
            <person name="Wang Y."/>
            <person name="Ma Z."/>
            <person name="Xu X."/>
            <person name="Zhang F."/>
            <person name="Xue H."/>
            <person name="Zhong H."/>
            <person name="Wang Y."/>
            <person name="Zhang K."/>
            <person name="Velt A."/>
            <person name="Avia K."/>
            <person name="Holtgrawe D."/>
            <person name="Grimplet J."/>
            <person name="Matus J.T."/>
            <person name="Ware D."/>
            <person name="Wu X."/>
            <person name="Wang H."/>
            <person name="Liu C."/>
            <person name="Fang Y."/>
            <person name="Rustenholz C."/>
            <person name="Cheng Z."/>
            <person name="Xiao H."/>
            <person name="Zhou Y."/>
        </authorList>
    </citation>
    <scope>NUCLEOTIDE SEQUENCE [LARGE SCALE GENOMIC DNA]</scope>
    <source>
        <strain evidence="7">cv. Pinot noir / PN40024</strain>
        <tissue evidence="6">Leaf</tissue>
    </source>
</reference>
<proteinExistence type="predicted"/>
<dbReference type="InterPro" id="IPR000387">
    <property type="entry name" value="Tyr_Pase_dom"/>
</dbReference>
<dbReference type="Proteomes" id="UP001227230">
    <property type="component" value="Chromosome 14"/>
</dbReference>
<dbReference type="Gene3D" id="3.90.190.10">
    <property type="entry name" value="Protein tyrosine phosphatase superfamily"/>
    <property type="match status" value="1"/>
</dbReference>
<dbReference type="EMBL" id="CP126661">
    <property type="protein sequence ID" value="WKA04685.1"/>
    <property type="molecule type" value="Genomic_DNA"/>
</dbReference>
<keyword evidence="2" id="KW-0904">Protein phosphatase</keyword>
<dbReference type="PROSITE" id="PS51181">
    <property type="entry name" value="PPASE_TENSIN"/>
    <property type="match status" value="1"/>
</dbReference>
<evidence type="ECO:0000259" key="5">
    <source>
        <dbReference type="PROSITE" id="PS51182"/>
    </source>
</evidence>
<feature type="domain" description="C2 tensin-type" evidence="5">
    <location>
        <begin position="183"/>
        <end position="334"/>
    </location>
</feature>
<dbReference type="Pfam" id="PF22785">
    <property type="entry name" value="Tc-R-P"/>
    <property type="match status" value="1"/>
</dbReference>
<evidence type="ECO:0000313" key="6">
    <source>
        <dbReference type="EMBL" id="WKA04685.1"/>
    </source>
</evidence>
<dbReference type="PROSITE" id="PS51182">
    <property type="entry name" value="C2_TENSIN"/>
    <property type="match status" value="1"/>
</dbReference>
<dbReference type="SMART" id="SM01326">
    <property type="entry name" value="PTEN_C2"/>
    <property type="match status" value="1"/>
</dbReference>
<keyword evidence="1" id="KW-0378">Hydrolase</keyword>
<dbReference type="PROSITE" id="PS00383">
    <property type="entry name" value="TYR_PHOSPHATASE_1"/>
    <property type="match status" value="1"/>
</dbReference>
<dbReference type="InterPro" id="IPR035892">
    <property type="entry name" value="C2_domain_sf"/>
</dbReference>
<organism evidence="6 7">
    <name type="scientific">Vitis vinifera</name>
    <name type="common">Grape</name>
    <dbReference type="NCBI Taxonomy" id="29760"/>
    <lineage>
        <taxon>Eukaryota</taxon>
        <taxon>Viridiplantae</taxon>
        <taxon>Streptophyta</taxon>
        <taxon>Embryophyta</taxon>
        <taxon>Tracheophyta</taxon>
        <taxon>Spermatophyta</taxon>
        <taxon>Magnoliopsida</taxon>
        <taxon>eudicotyledons</taxon>
        <taxon>Gunneridae</taxon>
        <taxon>Pentapetalae</taxon>
        <taxon>rosids</taxon>
        <taxon>Vitales</taxon>
        <taxon>Vitaceae</taxon>
        <taxon>Viteae</taxon>
        <taxon>Vitis</taxon>
    </lineage>
</organism>
<gene>
    <name evidence="6" type="ORF">VitviT2T_022697</name>
</gene>
<dbReference type="PANTHER" id="PTHR12305:SF60">
    <property type="entry name" value="PHOSPHATIDYLINOSITOL 3,4,5-TRISPHOSPHATE 3-PHOSPHATASE TPTE2-RELATED"/>
    <property type="match status" value="1"/>
</dbReference>
<dbReference type="InterPro" id="IPR051281">
    <property type="entry name" value="Dual-spec_lipid-protein_phosph"/>
</dbReference>
<dbReference type="InterPro" id="IPR016130">
    <property type="entry name" value="Tyr_Pase_AS"/>
</dbReference>
<dbReference type="Pfam" id="PF10409">
    <property type="entry name" value="PTEN_C2"/>
    <property type="match status" value="1"/>
</dbReference>
<evidence type="ECO:0000256" key="1">
    <source>
        <dbReference type="ARBA" id="ARBA00022801"/>
    </source>
</evidence>
<dbReference type="SUPFAM" id="SSF52799">
    <property type="entry name" value="(Phosphotyrosine protein) phosphatases II"/>
    <property type="match status" value="1"/>
</dbReference>
<protein>
    <recommendedName>
        <fullName evidence="8">Phosphatidylinositol 3,4,5-trisphosphate 3-phosphatase and protein-tyrosine-phosphatase PTEN1</fullName>
    </recommendedName>
</protein>
<dbReference type="SUPFAM" id="SSF49562">
    <property type="entry name" value="C2 domain (Calcium/lipid-binding domain, CaLB)"/>
    <property type="match status" value="1"/>
</dbReference>